<accession>A0ABV8LZE9</accession>
<dbReference type="Proteomes" id="UP001595816">
    <property type="component" value="Unassembled WGS sequence"/>
</dbReference>
<keyword evidence="1" id="KW-0472">Membrane</keyword>
<reference evidence="3" key="1">
    <citation type="journal article" date="2019" name="Int. J. Syst. Evol. Microbiol.">
        <title>The Global Catalogue of Microorganisms (GCM) 10K type strain sequencing project: providing services to taxonomists for standard genome sequencing and annotation.</title>
        <authorList>
            <consortium name="The Broad Institute Genomics Platform"/>
            <consortium name="The Broad Institute Genome Sequencing Center for Infectious Disease"/>
            <person name="Wu L."/>
            <person name="Ma J."/>
        </authorList>
    </citation>
    <scope>NUCLEOTIDE SEQUENCE [LARGE SCALE GENOMIC DNA]</scope>
    <source>
        <strain evidence="3">CGMCC 4.7289</strain>
    </source>
</reference>
<organism evidence="2 3">
    <name type="scientific">Hamadaea flava</name>
    <dbReference type="NCBI Taxonomy" id="1742688"/>
    <lineage>
        <taxon>Bacteria</taxon>
        <taxon>Bacillati</taxon>
        <taxon>Actinomycetota</taxon>
        <taxon>Actinomycetes</taxon>
        <taxon>Micromonosporales</taxon>
        <taxon>Micromonosporaceae</taxon>
        <taxon>Hamadaea</taxon>
    </lineage>
</organism>
<evidence type="ECO:0000313" key="2">
    <source>
        <dbReference type="EMBL" id="MFC4135605.1"/>
    </source>
</evidence>
<comment type="caution">
    <text evidence="2">The sequence shown here is derived from an EMBL/GenBank/DDBJ whole genome shotgun (WGS) entry which is preliminary data.</text>
</comment>
<sequence>MIRQLPAWYGTVVGTAGGIGIAVALVRALGWTLVTLGTVLLAESMLVIPLVALVLLARPRAARRRTRTVERSGALVDLKR</sequence>
<protein>
    <submittedName>
        <fullName evidence="2">Uncharacterized protein</fullName>
    </submittedName>
</protein>
<evidence type="ECO:0000256" key="1">
    <source>
        <dbReference type="SAM" id="Phobius"/>
    </source>
</evidence>
<name>A0ABV8LZE9_9ACTN</name>
<keyword evidence="1" id="KW-1133">Transmembrane helix</keyword>
<dbReference type="EMBL" id="JBHSAY010000023">
    <property type="protein sequence ID" value="MFC4135605.1"/>
    <property type="molecule type" value="Genomic_DNA"/>
</dbReference>
<proteinExistence type="predicted"/>
<feature type="transmembrane region" description="Helical" evidence="1">
    <location>
        <begin position="36"/>
        <end position="57"/>
    </location>
</feature>
<dbReference type="RefSeq" id="WP_253750126.1">
    <property type="nucleotide sequence ID" value="NZ_JAMZDZ010000001.1"/>
</dbReference>
<keyword evidence="3" id="KW-1185">Reference proteome</keyword>
<feature type="transmembrane region" description="Helical" evidence="1">
    <location>
        <begin position="7"/>
        <end position="30"/>
    </location>
</feature>
<keyword evidence="1" id="KW-0812">Transmembrane</keyword>
<gene>
    <name evidence="2" type="ORF">ACFOZ4_33745</name>
</gene>
<evidence type="ECO:0000313" key="3">
    <source>
        <dbReference type="Proteomes" id="UP001595816"/>
    </source>
</evidence>